<dbReference type="HOGENOM" id="CLU_005316_0_1_9"/>
<dbReference type="InterPro" id="IPR018314">
    <property type="entry name" value="RsmB/NOL1/NOP2-like_CS"/>
</dbReference>
<keyword evidence="5" id="KW-0963">Cytoplasm</keyword>
<dbReference type="EMBL" id="HG917868">
    <property type="protein sequence ID" value="CDM69077.1"/>
    <property type="molecule type" value="Genomic_DNA"/>
</dbReference>
<evidence type="ECO:0000256" key="2">
    <source>
        <dbReference type="ARBA" id="ARBA00004496"/>
    </source>
</evidence>
<sequence>MKSGREVAVEVLDEVFFKKAYSNIALNNALNKSNVRDIDKGLITELVYGTLKHKYTIDEIIKAIAGRNIRDIDKFSINIIRITIYQLKYLSRIPEFAAVNEAVELTKKRAGIKMASFVNAVVRTYIRGDKKPTFKNIDYKEAFKYSLEPWMIQSLRRDYGTYSPAIFKGLNERPAVTVRVNCLKGDYDDIFTKLEELGYEANEGFVSPDAIEIVRGKSIEENPLFKEGYITVQDESAMLVASIMDLEEGFDVLDVCSAPGGKTTHIAELMNNKGKVVACDIHENKLKLVEENANRLGIDIIETRTYNGEEFNEEFENSFDRVLIDVPCSGLGIIRKKPEIKWEKKESDISSIQNIQRNIMKNAAKYVKKDGLLVYSTCTLNLKENDGNVKWFLENNPDYEIEKVFFGTLDNMIYDKLGYVTILPNKAMDGFFMAKFRRK</sequence>
<dbReference type="NCBIfam" id="TIGR00563">
    <property type="entry name" value="rsmB"/>
    <property type="match status" value="1"/>
</dbReference>
<feature type="domain" description="SAM-dependent MTase RsmB/NOP-type" evidence="15">
    <location>
        <begin position="166"/>
        <end position="439"/>
    </location>
</feature>
<keyword evidence="9 14" id="KW-0949">S-adenosyl-L-methionine</keyword>
<dbReference type="RefSeq" id="WP_044038736.1">
    <property type="nucleotide sequence ID" value="NZ_HG917868.1"/>
</dbReference>
<dbReference type="PROSITE" id="PS51686">
    <property type="entry name" value="SAM_MT_RSMB_NOP"/>
    <property type="match status" value="1"/>
</dbReference>
<keyword evidence="8 14" id="KW-0808">Transferase</keyword>
<dbReference type="SUPFAM" id="SSF48013">
    <property type="entry name" value="NusB-like"/>
    <property type="match status" value="1"/>
</dbReference>
<dbReference type="InterPro" id="IPR004573">
    <property type="entry name" value="rRNA_ssu_MeTfrase_B"/>
</dbReference>
<evidence type="ECO:0000256" key="3">
    <source>
        <dbReference type="ARBA" id="ARBA00007494"/>
    </source>
</evidence>
<keyword evidence="7 14" id="KW-0489">Methyltransferase</keyword>
<dbReference type="OrthoDB" id="9810297at2"/>
<evidence type="ECO:0000313" key="16">
    <source>
        <dbReference type="EMBL" id="CDM69077.1"/>
    </source>
</evidence>
<feature type="binding site" evidence="14">
    <location>
        <position position="280"/>
    </location>
    <ligand>
        <name>S-adenosyl-L-methionine</name>
        <dbReference type="ChEBI" id="CHEBI:59789"/>
    </ligand>
</feature>
<dbReference type="Pfam" id="PF01029">
    <property type="entry name" value="NusB"/>
    <property type="match status" value="1"/>
</dbReference>
<evidence type="ECO:0000256" key="7">
    <source>
        <dbReference type="ARBA" id="ARBA00022603"/>
    </source>
</evidence>
<dbReference type="Gene3D" id="1.10.940.10">
    <property type="entry name" value="NusB-like"/>
    <property type="match status" value="1"/>
</dbReference>
<evidence type="ECO:0000256" key="12">
    <source>
        <dbReference type="ARBA" id="ARBA00031088"/>
    </source>
</evidence>
<dbReference type="InterPro" id="IPR049560">
    <property type="entry name" value="MeTrfase_RsmB-F_NOP2_cat"/>
</dbReference>
<accession>W6S426</accession>
<dbReference type="eggNOG" id="COG0781">
    <property type="taxonomic scope" value="Bacteria"/>
</dbReference>
<keyword evidence="6" id="KW-0698">rRNA processing</keyword>
<comment type="similarity">
    <text evidence="3 14">Belongs to the class I-like SAM-binding methyltransferase superfamily. RsmB/NOP family.</text>
</comment>
<dbReference type="InterPro" id="IPR029063">
    <property type="entry name" value="SAM-dependent_MTases_sf"/>
</dbReference>
<evidence type="ECO:0000259" key="15">
    <source>
        <dbReference type="PROSITE" id="PS51686"/>
    </source>
</evidence>
<organism evidence="16 17">
    <name type="scientific">Clostridium bornimense</name>
    <dbReference type="NCBI Taxonomy" id="1216932"/>
    <lineage>
        <taxon>Bacteria</taxon>
        <taxon>Bacillati</taxon>
        <taxon>Bacillota</taxon>
        <taxon>Clostridia</taxon>
        <taxon>Eubacteriales</taxon>
        <taxon>Clostridiaceae</taxon>
        <taxon>Clostridium</taxon>
    </lineage>
</organism>
<dbReference type="Pfam" id="PF01189">
    <property type="entry name" value="Methyltr_RsmB-F"/>
    <property type="match status" value="1"/>
</dbReference>
<dbReference type="eggNOG" id="COG0144">
    <property type="taxonomic scope" value="Bacteria"/>
</dbReference>
<feature type="active site" description="Nucleophile" evidence="14">
    <location>
        <position position="378"/>
    </location>
</feature>
<dbReference type="Gene3D" id="3.40.50.150">
    <property type="entry name" value="Vaccinia Virus protein VP39"/>
    <property type="match status" value="1"/>
</dbReference>
<evidence type="ECO:0000256" key="1">
    <source>
        <dbReference type="ARBA" id="ARBA00002724"/>
    </source>
</evidence>
<keyword evidence="17" id="KW-1185">Reference proteome</keyword>
<dbReference type="CDD" id="cd02440">
    <property type="entry name" value="AdoMet_MTases"/>
    <property type="match status" value="1"/>
</dbReference>
<dbReference type="SUPFAM" id="SSF53335">
    <property type="entry name" value="S-adenosyl-L-methionine-dependent methyltransferases"/>
    <property type="match status" value="1"/>
</dbReference>
<dbReference type="GO" id="GO:0008649">
    <property type="term" value="F:rRNA methyltransferase activity"/>
    <property type="evidence" value="ECO:0007669"/>
    <property type="project" value="InterPro"/>
</dbReference>
<dbReference type="PANTHER" id="PTHR22807:SF53">
    <property type="entry name" value="RIBOSOMAL RNA SMALL SUBUNIT METHYLTRANSFERASE B-RELATED"/>
    <property type="match status" value="1"/>
</dbReference>
<evidence type="ECO:0000256" key="8">
    <source>
        <dbReference type="ARBA" id="ARBA00022679"/>
    </source>
</evidence>
<dbReference type="PATRIC" id="fig|1216932.3.peg.1918"/>
<evidence type="ECO:0000256" key="14">
    <source>
        <dbReference type="PROSITE-ProRule" id="PRU01023"/>
    </source>
</evidence>
<evidence type="ECO:0000256" key="5">
    <source>
        <dbReference type="ARBA" id="ARBA00022490"/>
    </source>
</evidence>
<dbReference type="FunFam" id="3.40.50.150:FF:000022">
    <property type="entry name" value="Ribosomal RNA small subunit methyltransferase B"/>
    <property type="match status" value="1"/>
</dbReference>
<dbReference type="InterPro" id="IPR035926">
    <property type="entry name" value="NusB-like_sf"/>
</dbReference>
<comment type="caution">
    <text evidence="14">Lacks conserved residue(s) required for the propagation of feature annotation.</text>
</comment>
<dbReference type="PRINTS" id="PR02008">
    <property type="entry name" value="RCMTFAMILY"/>
</dbReference>
<reference evidence="16 17" key="1">
    <citation type="submission" date="2013-11" db="EMBL/GenBank/DDBJ databases">
        <title>Complete genome sequence of Clostridum sp. M2/40.</title>
        <authorList>
            <person name="Wibberg D."/>
            <person name="Puehler A."/>
            <person name="Schlueter A."/>
        </authorList>
    </citation>
    <scope>NUCLEOTIDE SEQUENCE [LARGE SCALE GENOMIC DNA]</scope>
    <source>
        <strain evidence="17">M2/40</strain>
    </source>
</reference>
<dbReference type="FunFam" id="1.10.940.10:FF:000006">
    <property type="entry name" value="16S rRNA (Cytosine(967)-C(5))-methyltransferase RsmB"/>
    <property type="match status" value="1"/>
</dbReference>
<dbReference type="EC" id="2.1.1.176" evidence="4"/>
<dbReference type="KEGG" id="clt:CM240_1919"/>
<dbReference type="InterPro" id="IPR001678">
    <property type="entry name" value="MeTrfase_RsmB-F_NOP2_dom"/>
</dbReference>
<protein>
    <recommendedName>
        <fullName evidence="4">16S rRNA (cytosine(967)-C(5))-methyltransferase</fullName>
        <ecNumber evidence="4">2.1.1.176</ecNumber>
    </recommendedName>
    <alternativeName>
        <fullName evidence="11">16S rRNA m5C967 methyltransferase</fullName>
    </alternativeName>
    <alternativeName>
        <fullName evidence="12">rRNA (cytosine-C(5)-)-methyltransferase RsmB</fullName>
    </alternativeName>
</protein>
<evidence type="ECO:0000256" key="13">
    <source>
        <dbReference type="ARBA" id="ARBA00047283"/>
    </source>
</evidence>
<dbReference type="STRING" id="1216932.CM240_1919"/>
<dbReference type="Gene3D" id="3.30.70.1170">
    <property type="entry name" value="Sun protein, domain 3"/>
    <property type="match status" value="1"/>
</dbReference>
<name>W6S426_9CLOT</name>
<feature type="binding site" evidence="14">
    <location>
        <begin position="256"/>
        <end position="262"/>
    </location>
    <ligand>
        <name>S-adenosyl-L-methionine</name>
        <dbReference type="ChEBI" id="CHEBI:59789"/>
    </ligand>
</feature>
<dbReference type="InterPro" id="IPR054728">
    <property type="entry name" value="RsmB-like_ferredoxin"/>
</dbReference>
<gene>
    <name evidence="16" type="ORF">CM240_1919</name>
</gene>
<dbReference type="Pfam" id="PF22458">
    <property type="entry name" value="RsmF-B_ferredox"/>
    <property type="match status" value="1"/>
</dbReference>
<comment type="subcellular location">
    <subcellularLocation>
        <location evidence="2">Cytoplasm</location>
    </subcellularLocation>
</comment>
<evidence type="ECO:0000313" key="17">
    <source>
        <dbReference type="Proteomes" id="UP000019426"/>
    </source>
</evidence>
<comment type="function">
    <text evidence="1">Specifically methylates the cytosine at position 967 (m5C967) of 16S rRNA.</text>
</comment>
<dbReference type="InterPro" id="IPR006027">
    <property type="entry name" value="NusB_RsmB_TIM44"/>
</dbReference>
<comment type="catalytic activity">
    <reaction evidence="13">
        <text>cytidine(967) in 16S rRNA + S-adenosyl-L-methionine = 5-methylcytidine(967) in 16S rRNA + S-adenosyl-L-homocysteine + H(+)</text>
        <dbReference type="Rhea" id="RHEA:42748"/>
        <dbReference type="Rhea" id="RHEA-COMP:10219"/>
        <dbReference type="Rhea" id="RHEA-COMP:10220"/>
        <dbReference type="ChEBI" id="CHEBI:15378"/>
        <dbReference type="ChEBI" id="CHEBI:57856"/>
        <dbReference type="ChEBI" id="CHEBI:59789"/>
        <dbReference type="ChEBI" id="CHEBI:74483"/>
        <dbReference type="ChEBI" id="CHEBI:82748"/>
        <dbReference type="EC" id="2.1.1.176"/>
    </reaction>
</comment>
<evidence type="ECO:0000256" key="9">
    <source>
        <dbReference type="ARBA" id="ARBA00022691"/>
    </source>
</evidence>
<dbReference type="GO" id="GO:0003723">
    <property type="term" value="F:RNA binding"/>
    <property type="evidence" value="ECO:0007669"/>
    <property type="project" value="UniProtKB-UniRule"/>
</dbReference>
<dbReference type="Proteomes" id="UP000019426">
    <property type="component" value="Chromosome M2/40_rep1"/>
</dbReference>
<dbReference type="PROSITE" id="PS01153">
    <property type="entry name" value="NOL1_NOP2_SUN"/>
    <property type="match status" value="1"/>
</dbReference>
<dbReference type="AlphaFoldDB" id="W6S426"/>
<dbReference type="GO" id="GO:0006355">
    <property type="term" value="P:regulation of DNA-templated transcription"/>
    <property type="evidence" value="ECO:0007669"/>
    <property type="project" value="InterPro"/>
</dbReference>
<dbReference type="InterPro" id="IPR023267">
    <property type="entry name" value="RCMT"/>
</dbReference>
<dbReference type="PANTHER" id="PTHR22807">
    <property type="entry name" value="NOP2 YEAST -RELATED NOL1/NOP2/FMU SUN DOMAIN-CONTAINING"/>
    <property type="match status" value="1"/>
</dbReference>
<proteinExistence type="inferred from homology"/>
<evidence type="ECO:0000256" key="6">
    <source>
        <dbReference type="ARBA" id="ARBA00022552"/>
    </source>
</evidence>
<evidence type="ECO:0000256" key="10">
    <source>
        <dbReference type="ARBA" id="ARBA00022884"/>
    </source>
</evidence>
<dbReference type="GO" id="GO:0005737">
    <property type="term" value="C:cytoplasm"/>
    <property type="evidence" value="ECO:0007669"/>
    <property type="project" value="UniProtKB-SubCell"/>
</dbReference>
<evidence type="ECO:0000256" key="11">
    <source>
        <dbReference type="ARBA" id="ARBA00030399"/>
    </source>
</evidence>
<feature type="binding site" evidence="14">
    <location>
        <position position="325"/>
    </location>
    <ligand>
        <name>S-adenosyl-L-methionine</name>
        <dbReference type="ChEBI" id="CHEBI:59789"/>
    </ligand>
</feature>
<dbReference type="NCBIfam" id="NF011494">
    <property type="entry name" value="PRK14902.1"/>
    <property type="match status" value="1"/>
</dbReference>
<evidence type="ECO:0000256" key="4">
    <source>
        <dbReference type="ARBA" id="ARBA00012140"/>
    </source>
</evidence>
<keyword evidence="10 14" id="KW-0694">RNA-binding</keyword>